<dbReference type="Pfam" id="PF00011">
    <property type="entry name" value="HSP20"/>
    <property type="match status" value="1"/>
</dbReference>
<dbReference type="KEGG" id="nhy:JQS43_10550"/>
<evidence type="ECO:0000256" key="1">
    <source>
        <dbReference type="PROSITE-ProRule" id="PRU00285"/>
    </source>
</evidence>
<sequence>MRSVVGEVPTTAAADIEETDDEFVVELDLPGVNREDIDVEVRQNQLRVTGEIKERERTGLLRRQSRPVGRFDYLVAVPGEIDPDKLDATLTNGVLTVRLGKAARNQPRHIEVKG</sequence>
<reference evidence="4" key="1">
    <citation type="submission" date="2021-02" db="EMBL/GenBank/DDBJ databases">
        <title>Natrosporangium hydrolyticum gen. nov., sp. nov, a haloalkaliphilic actinobacterium from a soda solonchak soil.</title>
        <authorList>
            <person name="Sorokin D.Y."/>
            <person name="Khijniak T.V."/>
            <person name="Zakharycheva A.P."/>
            <person name="Boueva O.V."/>
            <person name="Ariskina E.V."/>
            <person name="Hahnke R.L."/>
            <person name="Bunk B."/>
            <person name="Sproer C."/>
            <person name="Schumann P."/>
            <person name="Evtushenko L.I."/>
            <person name="Kublanov I.V."/>
        </authorList>
    </citation>
    <scope>NUCLEOTIDE SEQUENCE</scope>
    <source>
        <strain evidence="4">DSM 106523</strain>
    </source>
</reference>
<organism evidence="4 5">
    <name type="scientific">Natronosporangium hydrolyticum</name>
    <dbReference type="NCBI Taxonomy" id="2811111"/>
    <lineage>
        <taxon>Bacteria</taxon>
        <taxon>Bacillati</taxon>
        <taxon>Actinomycetota</taxon>
        <taxon>Actinomycetes</taxon>
        <taxon>Micromonosporales</taxon>
        <taxon>Micromonosporaceae</taxon>
        <taxon>Natronosporangium</taxon>
    </lineage>
</organism>
<protein>
    <submittedName>
        <fullName evidence="4">Hsp20/alpha crystallin family protein</fullName>
    </submittedName>
</protein>
<dbReference type="InterPro" id="IPR002068">
    <property type="entry name" value="A-crystallin/Hsp20_dom"/>
</dbReference>
<proteinExistence type="inferred from homology"/>
<dbReference type="EMBL" id="CP070499">
    <property type="protein sequence ID" value="QSB16675.1"/>
    <property type="molecule type" value="Genomic_DNA"/>
</dbReference>
<dbReference type="Gene3D" id="2.60.40.790">
    <property type="match status" value="1"/>
</dbReference>
<dbReference type="Proteomes" id="UP000662857">
    <property type="component" value="Chromosome"/>
</dbReference>
<dbReference type="PANTHER" id="PTHR11527">
    <property type="entry name" value="HEAT-SHOCK PROTEIN 20 FAMILY MEMBER"/>
    <property type="match status" value="1"/>
</dbReference>
<dbReference type="InterPro" id="IPR031107">
    <property type="entry name" value="Small_HSP"/>
</dbReference>
<dbReference type="RefSeq" id="WP_239678901.1">
    <property type="nucleotide sequence ID" value="NZ_CP070499.1"/>
</dbReference>
<dbReference type="CDD" id="cd06464">
    <property type="entry name" value="ACD_sHsps-like"/>
    <property type="match status" value="1"/>
</dbReference>
<keyword evidence="5" id="KW-1185">Reference proteome</keyword>
<dbReference type="PROSITE" id="PS01031">
    <property type="entry name" value="SHSP"/>
    <property type="match status" value="1"/>
</dbReference>
<accession>A0A895YL19</accession>
<comment type="similarity">
    <text evidence="1 2">Belongs to the small heat shock protein (HSP20) family.</text>
</comment>
<dbReference type="SUPFAM" id="SSF49764">
    <property type="entry name" value="HSP20-like chaperones"/>
    <property type="match status" value="1"/>
</dbReference>
<feature type="domain" description="SHSP" evidence="3">
    <location>
        <begin position="5"/>
        <end position="114"/>
    </location>
</feature>
<evidence type="ECO:0000313" key="5">
    <source>
        <dbReference type="Proteomes" id="UP000662857"/>
    </source>
</evidence>
<dbReference type="AlphaFoldDB" id="A0A895YL19"/>
<name>A0A895YL19_9ACTN</name>
<evidence type="ECO:0000259" key="3">
    <source>
        <dbReference type="PROSITE" id="PS01031"/>
    </source>
</evidence>
<evidence type="ECO:0000256" key="2">
    <source>
        <dbReference type="RuleBase" id="RU003616"/>
    </source>
</evidence>
<dbReference type="InterPro" id="IPR008978">
    <property type="entry name" value="HSP20-like_chaperone"/>
</dbReference>
<evidence type="ECO:0000313" key="4">
    <source>
        <dbReference type="EMBL" id="QSB16675.1"/>
    </source>
</evidence>
<gene>
    <name evidence="4" type="ORF">JQS43_10550</name>
</gene>